<accession>A0A271ISV5</accession>
<dbReference type="AlphaFoldDB" id="A0A271ISV5"/>
<dbReference type="RefSeq" id="WP_095512694.1">
    <property type="nucleotide sequence ID" value="NZ_MQWD01000010.1"/>
</dbReference>
<gene>
    <name evidence="1" type="ORF">BSZ37_21385</name>
</gene>
<keyword evidence="2" id="KW-1185">Reference proteome</keyword>
<name>A0A271ISV5_9BACT</name>
<reference evidence="1 2" key="1">
    <citation type="submission" date="2016-11" db="EMBL/GenBank/DDBJ databases">
        <title>Study of marine rhodopsin-containing bacteria.</title>
        <authorList>
            <person name="Yoshizawa S."/>
            <person name="Kumagai Y."/>
            <person name="Kogure K."/>
        </authorList>
    </citation>
    <scope>NUCLEOTIDE SEQUENCE [LARGE SCALE GENOMIC DNA]</scope>
    <source>
        <strain evidence="1 2">SAORIC-28</strain>
    </source>
</reference>
<proteinExistence type="predicted"/>
<protein>
    <submittedName>
        <fullName evidence="1">Uncharacterized protein</fullName>
    </submittedName>
</protein>
<evidence type="ECO:0000313" key="2">
    <source>
        <dbReference type="Proteomes" id="UP000216339"/>
    </source>
</evidence>
<evidence type="ECO:0000313" key="1">
    <source>
        <dbReference type="EMBL" id="PAP74217.1"/>
    </source>
</evidence>
<organism evidence="1 2">
    <name type="scientific">Rubrivirga marina</name>
    <dbReference type="NCBI Taxonomy" id="1196024"/>
    <lineage>
        <taxon>Bacteria</taxon>
        <taxon>Pseudomonadati</taxon>
        <taxon>Rhodothermota</taxon>
        <taxon>Rhodothermia</taxon>
        <taxon>Rhodothermales</taxon>
        <taxon>Rubricoccaceae</taxon>
        <taxon>Rubrivirga</taxon>
    </lineage>
</organism>
<dbReference type="Proteomes" id="UP000216339">
    <property type="component" value="Unassembled WGS sequence"/>
</dbReference>
<dbReference type="EMBL" id="MQWD01000010">
    <property type="protein sequence ID" value="PAP74217.1"/>
    <property type="molecule type" value="Genomic_DNA"/>
</dbReference>
<comment type="caution">
    <text evidence="1">The sequence shown here is derived from an EMBL/GenBank/DDBJ whole genome shotgun (WGS) entry which is preliminary data.</text>
</comment>
<sequence length="103" mass="11082">MTRTPHLDRLLPDAPERVVFDLSPEREAAQCRLAALLIGLGRALDVTRHRYAFSVGLATPASAPPGTTAYAHYFRAPDGALVPVTTRHTPGLDDLGGLVRLDP</sequence>